<comment type="subcellular location">
    <subcellularLocation>
        <location evidence="12">Endoplasmic reticulum membrane</location>
    </subcellularLocation>
    <subcellularLocation>
        <location evidence="1">Membrane</location>
    </subcellularLocation>
</comment>
<evidence type="ECO:0000256" key="11">
    <source>
        <dbReference type="PROSITE-ProRule" id="PRU01161"/>
    </source>
</evidence>
<dbReference type="EMBL" id="JANBUY010000109">
    <property type="protein sequence ID" value="KAJ2863845.1"/>
    <property type="molecule type" value="Genomic_DNA"/>
</dbReference>
<feature type="short sequence motif" description="DGA/G" evidence="11">
    <location>
        <begin position="1604"/>
        <end position="1606"/>
    </location>
</feature>
<keyword evidence="8 12" id="KW-1133">Transmembrane helix</keyword>
<evidence type="ECO:0000256" key="2">
    <source>
        <dbReference type="ARBA" id="ARBA00006636"/>
    </source>
</evidence>
<evidence type="ECO:0000256" key="4">
    <source>
        <dbReference type="ARBA" id="ARBA00018317"/>
    </source>
</evidence>
<evidence type="ECO:0000313" key="17">
    <source>
        <dbReference type="Proteomes" id="UP001140074"/>
    </source>
</evidence>
<comment type="caution">
    <text evidence="16">The sequence shown here is derived from an EMBL/GenBank/DDBJ whole genome shotgun (WGS) entry which is preliminary data.</text>
</comment>
<comment type="similarity">
    <text evidence="2 12">Belongs to the NTE family.</text>
</comment>
<keyword evidence="9 11" id="KW-0443">Lipid metabolism</keyword>
<dbReference type="InterPro" id="IPR056556">
    <property type="entry name" value="NTE1_P-loop_dom"/>
</dbReference>
<feature type="region of interest" description="Disordered" evidence="13">
    <location>
        <begin position="476"/>
        <end position="511"/>
    </location>
</feature>
<feature type="transmembrane region" description="Helical" evidence="12">
    <location>
        <begin position="135"/>
        <end position="160"/>
    </location>
</feature>
<feature type="short sequence motif" description="GXSXG" evidence="11">
    <location>
        <begin position="1483"/>
        <end position="1487"/>
    </location>
</feature>
<feature type="compositionally biased region" description="Basic and acidic residues" evidence="13">
    <location>
        <begin position="925"/>
        <end position="937"/>
    </location>
</feature>
<feature type="transmembrane region" description="Helical" evidence="12">
    <location>
        <begin position="108"/>
        <end position="128"/>
    </location>
</feature>
<evidence type="ECO:0000256" key="7">
    <source>
        <dbReference type="ARBA" id="ARBA00022963"/>
    </source>
</evidence>
<keyword evidence="7 11" id="KW-0442">Lipid degradation</keyword>
<evidence type="ECO:0000256" key="1">
    <source>
        <dbReference type="ARBA" id="ARBA00004370"/>
    </source>
</evidence>
<dbReference type="PANTHER" id="PTHR14226">
    <property type="entry name" value="NEUROPATHY TARGET ESTERASE/SWISS CHEESE D.MELANOGASTER"/>
    <property type="match status" value="1"/>
</dbReference>
<dbReference type="CDD" id="cd00038">
    <property type="entry name" value="CAP_ED"/>
    <property type="match status" value="1"/>
</dbReference>
<organism evidence="16 17">
    <name type="scientific">Coemansia aciculifera</name>
    <dbReference type="NCBI Taxonomy" id="417176"/>
    <lineage>
        <taxon>Eukaryota</taxon>
        <taxon>Fungi</taxon>
        <taxon>Fungi incertae sedis</taxon>
        <taxon>Zoopagomycota</taxon>
        <taxon>Kickxellomycotina</taxon>
        <taxon>Kickxellomycetes</taxon>
        <taxon>Kickxellales</taxon>
        <taxon>Kickxellaceae</taxon>
        <taxon>Coemansia</taxon>
    </lineage>
</organism>
<dbReference type="InterPro" id="IPR014710">
    <property type="entry name" value="RmlC-like_jellyroll"/>
</dbReference>
<reference evidence="16" key="1">
    <citation type="submission" date="2022-07" db="EMBL/GenBank/DDBJ databases">
        <title>Phylogenomic reconstructions and comparative analyses of Kickxellomycotina fungi.</title>
        <authorList>
            <person name="Reynolds N.K."/>
            <person name="Stajich J.E."/>
            <person name="Barry K."/>
            <person name="Grigoriev I.V."/>
            <person name="Crous P."/>
            <person name="Smith M.E."/>
        </authorList>
    </citation>
    <scope>NUCLEOTIDE SEQUENCE</scope>
    <source>
        <strain evidence="16">RSA 476</strain>
    </source>
</reference>
<keyword evidence="17" id="KW-1185">Reference proteome</keyword>
<dbReference type="SMART" id="SM00100">
    <property type="entry name" value="cNMP"/>
    <property type="match status" value="2"/>
</dbReference>
<feature type="region of interest" description="Disordered" evidence="13">
    <location>
        <begin position="305"/>
        <end position="325"/>
    </location>
</feature>
<feature type="compositionally biased region" description="Low complexity" evidence="13">
    <location>
        <begin position="488"/>
        <end position="498"/>
    </location>
</feature>
<name>A0A9W8IJL7_9FUNG</name>
<sequence>MSAASRYLRRHLSVSSIALCAVLAVLLISMLTPQQYMPGSLVLLSEAATPDSGSSLCGLLEPSQQSKISSVQQTSADFMQWRAGSLTTEQKNIFIRVAHNITSMLGAAVFWIIVAVGIVVVNILLPVIGHIGYVLLYAATPVRATVVLTLLSGVLGLYYFRYYYAAPKKSAANGKGELKSADRADTAFDLHPDVTHSEDSDGTSYMASLEARGTGRQGHHLAGGSAGRGSAGIGFPADFLNMFMKSISIFGYIEEPVFHEFSRQLQTRRLLAGERMFDTEEDRDDQSFYVVIDGQVQIYLADDSAAATPEPMTQPSPTPASELEGSAFSAVGGGMWSEDEDDLSVGDETESSAAILLNVVGPGDVLSSLFSILSLFTAGVPVRRDAQSQHPAPPTSAALAAAATSAARHIDQDIQQQQRQHLTEYALSEAQSQVDYHGVEAAGARASPLMFANLSSEPPSSSTQAPSIASDYERRGSIGSHVFPDPTSSSHAPRVSSSAFTGARPGPALGEAKTLRPNIIARATVDTTLAMIPASAFQRVTKLYPKAAAHILQVILTRLQRVTFATLYDYLDLPNELVSIERAISGLARYPLSQKLSGSDALQQIKDVCAQRAVDSDAGPPLTRASSKRGLAASYLMHLGASSGSLQSSWKISQQNLQAFARSAKAKQVPRPPHRSQETILLAEDLDSELGLEFSPAIPVARLGSVQRHRRAGSDSIPSDGLPSNEDINALRRDVLDQLCLSLGLNPHALDGRHSHSHVDGSQRHSNRSSSPIGTPTQPSSASVSRRSSAHRKPPRTEHLLPLLQSLKMPGHQHKPMGHTPPLPLAEIPSLVNELDLYHLPDGFVLVEQGQRPEGLYIILDGQVEITHRDSITEFAGGEARMKKPGEAALSEQLAGRTSISKMCRQMTELARKEVSSSSRPRSASIDREPYSYDSNRKSVASMRSTHSLYESTSESEKSDYAQHVGRHRADGSRAPRPYHARAGDVVGYLPALTDMASLYTARSKGGVLVGFVSRWALDRISERYPIILMTLARRLTSQLPPAILNIDYALEWVQVKASQMVYRQGEMSDAVYVVLTGRLRAFVEKENGAISILAEFGQGQSVGEPNLLLNDACKFNLHAIRDTELVRIPTALFKALMHTAPRLTFHLSRTLAVRATQSLQQQLIVEQQQLGPGAGLATSLESGIRTHNRNLKSIAIIPVNADVPVRAFAEQLEETLAGIAGSVALLDHTAVSRVLGRHAFSRIARLKIVSWIAELEQRCRLLLHVADGGISSPWTRHCVRHSDFVLLVGLGDGDPGVGEFERLLLALKTTARKELVLLHENRSCTTGTTREWLKRRAWVHAHHHIQMPLGLEGFGLAAEGSNDDSGSGNSGGSRRSAGSVLERARSLIFKSILQPSGRVLANGGIGIIRTSLQKYYRRLTRDRKLTPVAYQGHRSDFARLGRYLCGKSIGVVLSGGGARGIALLGVLQAFEEAGIPVDMIGGTSIGAFMSGLYAQNPDSVAIHGPVKAFARRMSSMWRFMLDVTYPILAYTSGREFNRAIWKVFKDAEIEDLWLPFYCMTANITQSRPEVHTRGLLWRVVRASMSLGGFVPPLCDENGDLLVDGGYLDNLPVRVMKNELGANMIFAIDIAGENDTSPVRYGESVSGFWVLLNHLNPFRSYWIPTLSEVQSRLTYASSDKELESAKIADSCVYLRVPPRDVGVLDFGRFDELYRRGYEYSKAWTARWQQARLLEPWQTTAGNPAAAVRGSSADGSARPACGLARRNSI</sequence>
<dbReference type="EC" id="3.1.1.5" evidence="3 12"/>
<dbReference type="Pfam" id="PF00027">
    <property type="entry name" value="cNMP_binding"/>
    <property type="match status" value="1"/>
</dbReference>
<keyword evidence="6 11" id="KW-0378">Hydrolase</keyword>
<feature type="transmembrane region" description="Helical" evidence="12">
    <location>
        <begin position="12"/>
        <end position="31"/>
    </location>
</feature>
<dbReference type="Pfam" id="PF24179">
    <property type="entry name" value="NTE_Ploop"/>
    <property type="match status" value="1"/>
</dbReference>
<feature type="domain" description="Cyclic nucleotide-binding" evidence="14">
    <location>
        <begin position="1028"/>
        <end position="1138"/>
    </location>
</feature>
<feature type="compositionally biased region" description="Basic and acidic residues" evidence="13">
    <location>
        <begin position="752"/>
        <end position="763"/>
    </location>
</feature>
<accession>A0A9W8IJL7</accession>
<dbReference type="PANTHER" id="PTHR14226:SF29">
    <property type="entry name" value="NEUROPATHY TARGET ESTERASE SWS"/>
    <property type="match status" value="1"/>
</dbReference>
<keyword evidence="5 12" id="KW-0812">Transmembrane</keyword>
<dbReference type="PROSITE" id="PS50042">
    <property type="entry name" value="CNMP_BINDING_3"/>
    <property type="match status" value="2"/>
</dbReference>
<keyword evidence="12" id="KW-0256">Endoplasmic reticulum</keyword>
<dbReference type="PROSITE" id="PS51635">
    <property type="entry name" value="PNPLA"/>
    <property type="match status" value="1"/>
</dbReference>
<feature type="region of interest" description="Disordered" evidence="13">
    <location>
        <begin position="705"/>
        <end position="725"/>
    </location>
</feature>
<dbReference type="SUPFAM" id="SSF52151">
    <property type="entry name" value="FabD/lysophospholipase-like"/>
    <property type="match status" value="1"/>
</dbReference>
<evidence type="ECO:0000256" key="9">
    <source>
        <dbReference type="ARBA" id="ARBA00023098"/>
    </source>
</evidence>
<feature type="region of interest" description="Disordered" evidence="13">
    <location>
        <begin position="1744"/>
        <end position="1768"/>
    </location>
</feature>
<feature type="region of interest" description="Disordered" evidence="13">
    <location>
        <begin position="909"/>
        <end position="979"/>
    </location>
</feature>
<dbReference type="GO" id="GO:0046486">
    <property type="term" value="P:glycerolipid metabolic process"/>
    <property type="evidence" value="ECO:0007669"/>
    <property type="project" value="UniProtKB-ARBA"/>
</dbReference>
<dbReference type="GO" id="GO:0005789">
    <property type="term" value="C:endoplasmic reticulum membrane"/>
    <property type="evidence" value="ECO:0007669"/>
    <property type="project" value="UniProtKB-SubCell"/>
</dbReference>
<dbReference type="Proteomes" id="UP001140074">
    <property type="component" value="Unassembled WGS sequence"/>
</dbReference>
<evidence type="ECO:0000259" key="15">
    <source>
        <dbReference type="PROSITE" id="PS51635"/>
    </source>
</evidence>
<feature type="region of interest" description="Disordered" evidence="13">
    <location>
        <begin position="752"/>
        <end position="797"/>
    </location>
</feature>
<evidence type="ECO:0000256" key="10">
    <source>
        <dbReference type="ARBA" id="ARBA00023136"/>
    </source>
</evidence>
<dbReference type="Gene3D" id="3.40.1090.10">
    <property type="entry name" value="Cytosolic phospholipase A2 catalytic domain"/>
    <property type="match status" value="1"/>
</dbReference>
<dbReference type="InterPro" id="IPR002641">
    <property type="entry name" value="PNPLA_dom"/>
</dbReference>
<comment type="function">
    <text evidence="12">Intracellular phospholipase B that catalyzes the double deacylation of phosphatidylcholine (PC) to glycerophosphocholine (GroPCho). Plays an important role in membrane lipid homeostasis.</text>
</comment>
<keyword evidence="10 12" id="KW-0472">Membrane</keyword>
<evidence type="ECO:0000256" key="13">
    <source>
        <dbReference type="SAM" id="MobiDB-lite"/>
    </source>
</evidence>
<dbReference type="Pfam" id="PF01734">
    <property type="entry name" value="Patatin"/>
    <property type="match status" value="1"/>
</dbReference>
<dbReference type="GO" id="GO:0004622">
    <property type="term" value="F:phosphatidylcholine lysophospholipase activity"/>
    <property type="evidence" value="ECO:0007669"/>
    <property type="project" value="UniProtKB-EC"/>
</dbReference>
<dbReference type="InterPro" id="IPR016035">
    <property type="entry name" value="Acyl_Trfase/lysoPLipase"/>
</dbReference>
<feature type="domain" description="Cyclic nucleotide-binding" evidence="14">
    <location>
        <begin position="823"/>
        <end position="890"/>
    </location>
</feature>
<dbReference type="Gene3D" id="2.60.120.10">
    <property type="entry name" value="Jelly Rolls"/>
    <property type="match status" value="3"/>
</dbReference>
<dbReference type="InterPro" id="IPR050301">
    <property type="entry name" value="NTE"/>
</dbReference>
<comment type="catalytic activity">
    <reaction evidence="12">
        <text>a 1-acyl-sn-glycero-3-phosphocholine + H2O = sn-glycerol 3-phosphocholine + a fatty acid + H(+)</text>
        <dbReference type="Rhea" id="RHEA:15177"/>
        <dbReference type="ChEBI" id="CHEBI:15377"/>
        <dbReference type="ChEBI" id="CHEBI:15378"/>
        <dbReference type="ChEBI" id="CHEBI:16870"/>
        <dbReference type="ChEBI" id="CHEBI:28868"/>
        <dbReference type="ChEBI" id="CHEBI:58168"/>
        <dbReference type="EC" id="3.1.1.5"/>
    </reaction>
</comment>
<feature type="active site" description="Nucleophile" evidence="11">
    <location>
        <position position="1485"/>
    </location>
</feature>
<dbReference type="InterPro" id="IPR018490">
    <property type="entry name" value="cNMP-bd_dom_sf"/>
</dbReference>
<evidence type="ECO:0000256" key="12">
    <source>
        <dbReference type="RuleBase" id="RU362043"/>
    </source>
</evidence>
<evidence type="ECO:0000256" key="5">
    <source>
        <dbReference type="ARBA" id="ARBA00022692"/>
    </source>
</evidence>
<feature type="compositionally biased region" description="Polar residues" evidence="13">
    <location>
        <begin position="938"/>
        <end position="953"/>
    </location>
</feature>
<evidence type="ECO:0000256" key="3">
    <source>
        <dbReference type="ARBA" id="ARBA00013274"/>
    </source>
</evidence>
<feature type="compositionally biased region" description="Polar residues" evidence="13">
    <location>
        <begin position="768"/>
        <end position="779"/>
    </location>
</feature>
<feature type="short sequence motif" description="GXGXXG" evidence="11">
    <location>
        <begin position="1456"/>
        <end position="1461"/>
    </location>
</feature>
<proteinExistence type="inferred from homology"/>
<evidence type="ECO:0000256" key="8">
    <source>
        <dbReference type="ARBA" id="ARBA00022989"/>
    </source>
</evidence>
<evidence type="ECO:0000259" key="14">
    <source>
        <dbReference type="PROSITE" id="PS50042"/>
    </source>
</evidence>
<gene>
    <name evidence="16" type="primary">NTE1</name>
    <name evidence="16" type="ORF">GGH94_003344</name>
</gene>
<feature type="domain" description="PNPLA" evidence="15">
    <location>
        <begin position="1452"/>
        <end position="1617"/>
    </location>
</feature>
<evidence type="ECO:0000256" key="6">
    <source>
        <dbReference type="ARBA" id="ARBA00022801"/>
    </source>
</evidence>
<evidence type="ECO:0000313" key="16">
    <source>
        <dbReference type="EMBL" id="KAJ2863845.1"/>
    </source>
</evidence>
<dbReference type="GO" id="GO:0016042">
    <property type="term" value="P:lipid catabolic process"/>
    <property type="evidence" value="ECO:0007669"/>
    <property type="project" value="UniProtKB-UniRule"/>
</dbReference>
<dbReference type="InterPro" id="IPR000595">
    <property type="entry name" value="cNMP-bd_dom"/>
</dbReference>
<dbReference type="SUPFAM" id="SSF51206">
    <property type="entry name" value="cAMP-binding domain-like"/>
    <property type="match status" value="3"/>
</dbReference>
<feature type="active site" description="Proton acceptor" evidence="11">
    <location>
        <position position="1604"/>
    </location>
</feature>
<protein>
    <recommendedName>
        <fullName evidence="4 12">Lysophospholipase NTE1</fullName>
        <ecNumber evidence="3 12">3.1.1.5</ecNumber>
    </recommendedName>
    <alternativeName>
        <fullName evidence="12">Intracellular phospholipase B</fullName>
    </alternativeName>
</protein>